<dbReference type="Gene3D" id="3.30.2310.20">
    <property type="entry name" value="RelE-like"/>
    <property type="match status" value="1"/>
</dbReference>
<dbReference type="EMBL" id="VJXW01000002">
    <property type="protein sequence ID" value="TRW28340.1"/>
    <property type="molecule type" value="Genomic_DNA"/>
</dbReference>
<dbReference type="OrthoDB" id="9805098at2"/>
<reference evidence="1 2" key="1">
    <citation type="submission" date="2019-07" db="EMBL/GenBank/DDBJ databases">
        <title>Criibacterium bergeronii gen. nov., sp. nov. isolated from human clinical samples.</title>
        <authorList>
            <person name="Maheux A.F."/>
            <person name="Boudreau D.K."/>
            <person name="Berube E."/>
            <person name="Brodeur S."/>
            <person name="Bernard K.A."/>
            <person name="Abed J.Y."/>
            <person name="Ducrey E."/>
            <person name="Guay E.F."/>
            <person name="Raymond F."/>
            <person name="Corbeil J."/>
            <person name="Domingo M.-C."/>
            <person name="Roy P.H."/>
            <person name="Boissinot M."/>
            <person name="Tocheva E.I."/>
            <person name="Omar R.F."/>
        </authorList>
    </citation>
    <scope>NUCLEOTIDE SEQUENCE [LARGE SCALE GENOMIC DNA]</scope>
    <source>
        <strain evidence="1 2">CCRI-24246</strain>
    </source>
</reference>
<dbReference type="InterPro" id="IPR035093">
    <property type="entry name" value="RelE/ParE_toxin_dom_sf"/>
</dbReference>
<evidence type="ECO:0000313" key="1">
    <source>
        <dbReference type="EMBL" id="TRW28340.1"/>
    </source>
</evidence>
<organism evidence="1 2">
    <name type="scientific">Criibacterium bergeronii</name>
    <dbReference type="NCBI Taxonomy" id="1871336"/>
    <lineage>
        <taxon>Bacteria</taxon>
        <taxon>Bacillati</taxon>
        <taxon>Bacillota</taxon>
        <taxon>Clostridia</taxon>
        <taxon>Peptostreptococcales</taxon>
        <taxon>Filifactoraceae</taxon>
        <taxon>Criibacterium</taxon>
    </lineage>
</organism>
<proteinExistence type="predicted"/>
<comment type="caution">
    <text evidence="1">The sequence shown here is derived from an EMBL/GenBank/DDBJ whole genome shotgun (WGS) entry which is preliminary data.</text>
</comment>
<protein>
    <submittedName>
        <fullName evidence="1">Type II toxin-antitoxin system RelE/ParE family toxin</fullName>
    </submittedName>
</protein>
<sequence>MYKLILKSEAEKFVKTHKIEGARFIKAFDEMRNDISTVSKYDIVRFKHTKYNDIFRLRIGKYTAIFRVVNNELVILVITIDSRGEVYK</sequence>
<gene>
    <name evidence="1" type="ORF">FL857_02435</name>
</gene>
<accession>A0A552VD42</accession>
<evidence type="ECO:0000313" key="2">
    <source>
        <dbReference type="Proteomes" id="UP000319424"/>
    </source>
</evidence>
<dbReference type="SUPFAM" id="SSF143011">
    <property type="entry name" value="RelE-like"/>
    <property type="match status" value="1"/>
</dbReference>
<dbReference type="Proteomes" id="UP000319424">
    <property type="component" value="Unassembled WGS sequence"/>
</dbReference>
<dbReference type="AlphaFoldDB" id="A0A552VD42"/>
<name>A0A552VD42_9FIRM</name>
<dbReference type="RefSeq" id="WP_144015595.1">
    <property type="nucleotide sequence ID" value="NZ_VJXW01000002.1"/>
</dbReference>